<keyword evidence="5 7" id="KW-0408">Iron</keyword>
<keyword evidence="10" id="KW-1185">Reference proteome</keyword>
<comment type="similarity">
    <text evidence="1 7">Belongs to the cytochrome P450 family.</text>
</comment>
<evidence type="ECO:0000256" key="7">
    <source>
        <dbReference type="RuleBase" id="RU000461"/>
    </source>
</evidence>
<evidence type="ECO:0000313" key="10">
    <source>
        <dbReference type="Proteomes" id="UP000830115"/>
    </source>
</evidence>
<dbReference type="Proteomes" id="UP000830115">
    <property type="component" value="Chromosome"/>
</dbReference>
<organism evidence="9 10">
    <name type="scientific">Streptomyces halobius</name>
    <dbReference type="NCBI Taxonomy" id="2879846"/>
    <lineage>
        <taxon>Bacteria</taxon>
        <taxon>Bacillati</taxon>
        <taxon>Actinomycetota</taxon>
        <taxon>Actinomycetes</taxon>
        <taxon>Kitasatosporales</taxon>
        <taxon>Streptomycetaceae</taxon>
        <taxon>Streptomyces</taxon>
    </lineage>
</organism>
<evidence type="ECO:0000256" key="6">
    <source>
        <dbReference type="ARBA" id="ARBA00023033"/>
    </source>
</evidence>
<dbReference type="Pfam" id="PF00067">
    <property type="entry name" value="p450"/>
    <property type="match status" value="2"/>
</dbReference>
<dbReference type="PRINTS" id="PR00463">
    <property type="entry name" value="EP450I"/>
</dbReference>
<dbReference type="PROSITE" id="PS00086">
    <property type="entry name" value="CYTOCHROME_P450"/>
    <property type="match status" value="1"/>
</dbReference>
<keyword evidence="3 7" id="KW-0479">Metal-binding</keyword>
<proteinExistence type="inferred from homology"/>
<dbReference type="PANTHER" id="PTHR24291">
    <property type="entry name" value="CYTOCHROME P450 FAMILY 4"/>
    <property type="match status" value="1"/>
</dbReference>
<feature type="region of interest" description="Disordered" evidence="8">
    <location>
        <begin position="1"/>
        <end position="24"/>
    </location>
</feature>
<evidence type="ECO:0000256" key="3">
    <source>
        <dbReference type="ARBA" id="ARBA00022723"/>
    </source>
</evidence>
<gene>
    <name evidence="9" type="ORF">K9S39_18445</name>
</gene>
<sequence length="540" mass="58604">MSVPSAVPPRPAPPRPLPLRPVPGPRGLPGLGNLPAFGKDPLAFLVRLRDDFGDAVTWSLGPMRGLFLSHPQHIAELLTTREQSFDVLDILWAFRQVTGQSVLLGQGAEWRRKRGLVQPTVRPRQVRPYAATMVECARLAAERWRERERTDGHEAVQIDVHEEMALITQQIVLRTLFGNDLGDRTRALGQTMTVAEKVVSDELRGINLFLPGWVPTPGRRRLLAAVATIDAEVHRLISARHAGQVRAAAGLGRAGPNGQARGADADDMSQQRDGRPPGRSPGEFPPGAVAGDGMSQQREALPPGAVAGDGRACAGCGDRDDLLSRLLAARDGAGRPLSAEEVRDEAVTLWAAGHETTSTALTWAWCMLGQSPKVRALLDDELARVLGGRLPTIDDYDRLTWTQQIVKETLRLYPPAWAIATAAREGATLGGSRIPAGTTVWCSQWSTHRDPRWFPDPGVFRPERWGPDAPHVIPDHAWFPFGGGQRTCLGARFAQVEAVLLLATLAQSFHLDLAPGPVTPKAGLLLQPATPLRARVRRAG</sequence>
<name>A0ABY4M8U6_9ACTN</name>
<dbReference type="InterPro" id="IPR002401">
    <property type="entry name" value="Cyt_P450_E_grp-I"/>
</dbReference>
<dbReference type="InterPro" id="IPR001128">
    <property type="entry name" value="Cyt_P450"/>
</dbReference>
<feature type="region of interest" description="Disordered" evidence="8">
    <location>
        <begin position="249"/>
        <end position="306"/>
    </location>
</feature>
<dbReference type="InterPro" id="IPR050196">
    <property type="entry name" value="Cytochrome_P450_Monoox"/>
</dbReference>
<evidence type="ECO:0000256" key="1">
    <source>
        <dbReference type="ARBA" id="ARBA00010617"/>
    </source>
</evidence>
<evidence type="ECO:0000256" key="5">
    <source>
        <dbReference type="ARBA" id="ARBA00023004"/>
    </source>
</evidence>
<dbReference type="Gene3D" id="1.10.630.10">
    <property type="entry name" value="Cytochrome P450"/>
    <property type="match status" value="2"/>
</dbReference>
<dbReference type="RefSeq" id="WP_248864445.1">
    <property type="nucleotide sequence ID" value="NZ_CP086322.1"/>
</dbReference>
<dbReference type="PANTHER" id="PTHR24291:SF50">
    <property type="entry name" value="BIFUNCTIONAL ALBAFLAVENONE MONOOXYGENASE_TERPENE SYNTHASE"/>
    <property type="match status" value="1"/>
</dbReference>
<dbReference type="InterPro" id="IPR036396">
    <property type="entry name" value="Cyt_P450_sf"/>
</dbReference>
<evidence type="ECO:0000313" key="9">
    <source>
        <dbReference type="EMBL" id="UQA93568.1"/>
    </source>
</evidence>
<protein>
    <submittedName>
        <fullName evidence="9">Cytochrome P450</fullName>
    </submittedName>
</protein>
<evidence type="ECO:0000256" key="8">
    <source>
        <dbReference type="SAM" id="MobiDB-lite"/>
    </source>
</evidence>
<accession>A0ABY4M8U6</accession>
<dbReference type="InterPro" id="IPR017972">
    <property type="entry name" value="Cyt_P450_CS"/>
</dbReference>
<dbReference type="EMBL" id="CP086322">
    <property type="protein sequence ID" value="UQA93568.1"/>
    <property type="molecule type" value="Genomic_DNA"/>
</dbReference>
<keyword evidence="4 7" id="KW-0560">Oxidoreductase</keyword>
<keyword evidence="6 7" id="KW-0503">Monooxygenase</keyword>
<evidence type="ECO:0000256" key="2">
    <source>
        <dbReference type="ARBA" id="ARBA00022617"/>
    </source>
</evidence>
<dbReference type="SUPFAM" id="SSF48264">
    <property type="entry name" value="Cytochrome P450"/>
    <property type="match status" value="1"/>
</dbReference>
<dbReference type="PRINTS" id="PR00385">
    <property type="entry name" value="P450"/>
</dbReference>
<evidence type="ECO:0000256" key="4">
    <source>
        <dbReference type="ARBA" id="ARBA00023002"/>
    </source>
</evidence>
<reference evidence="9" key="1">
    <citation type="submission" date="2021-10" db="EMBL/GenBank/DDBJ databases">
        <title>Streptomyces nigrumlapis sp.nov.,an antimicrobial producing actinobacterium isolated from Black Gobi rocks.</title>
        <authorList>
            <person name="Wen Y."/>
            <person name="Zhang W."/>
            <person name="Liu X.G."/>
        </authorList>
    </citation>
    <scope>NUCLEOTIDE SEQUENCE</scope>
    <source>
        <strain evidence="9">ST13-2-2</strain>
    </source>
</reference>
<keyword evidence="2 7" id="KW-0349">Heme</keyword>